<proteinExistence type="predicted"/>
<reference evidence="2 3" key="1">
    <citation type="submission" date="2018-09" db="EMBL/GenBank/DDBJ databases">
        <title>The draft genome of Acinetobacter spp. strains.</title>
        <authorList>
            <person name="Qin J."/>
            <person name="Feng Y."/>
            <person name="Zong Z."/>
        </authorList>
    </citation>
    <scope>NUCLEOTIDE SEQUENCE [LARGE SCALE GENOMIC DNA]</scope>
    <source>
        <strain evidence="2 3">WCHAc060002</strain>
    </source>
</reference>
<feature type="domain" description="BLUF" evidence="1">
    <location>
        <begin position="1"/>
        <end position="94"/>
    </location>
</feature>
<dbReference type="InterPro" id="IPR036046">
    <property type="entry name" value="Acylphosphatase-like_dom_sf"/>
</dbReference>
<name>A0A3A8FXF9_9GAMM</name>
<dbReference type="GO" id="GO:0071949">
    <property type="term" value="F:FAD binding"/>
    <property type="evidence" value="ECO:0007669"/>
    <property type="project" value="InterPro"/>
</dbReference>
<dbReference type="Pfam" id="PF04940">
    <property type="entry name" value="BLUF"/>
    <property type="match status" value="1"/>
</dbReference>
<dbReference type="GO" id="GO:0009882">
    <property type="term" value="F:blue light photoreceptor activity"/>
    <property type="evidence" value="ECO:0007669"/>
    <property type="project" value="InterPro"/>
</dbReference>
<accession>A0A3A8FXF9</accession>
<dbReference type="SUPFAM" id="SSF54975">
    <property type="entry name" value="Acylphosphatase/BLUF domain-like"/>
    <property type="match status" value="1"/>
</dbReference>
<evidence type="ECO:0000313" key="2">
    <source>
        <dbReference type="EMBL" id="RKG51138.1"/>
    </source>
</evidence>
<dbReference type="SMART" id="SM01034">
    <property type="entry name" value="BLUF"/>
    <property type="match status" value="1"/>
</dbReference>
<dbReference type="AlphaFoldDB" id="A0A3A8FXF9"/>
<evidence type="ECO:0000313" key="3">
    <source>
        <dbReference type="Proteomes" id="UP000281084"/>
    </source>
</evidence>
<evidence type="ECO:0000259" key="1">
    <source>
        <dbReference type="PROSITE" id="PS50925"/>
    </source>
</evidence>
<comment type="caution">
    <text evidence="2">The sequence shown here is derived from an EMBL/GenBank/DDBJ whole genome shotgun (WGS) entry which is preliminary data.</text>
</comment>
<dbReference type="InterPro" id="IPR007024">
    <property type="entry name" value="BLUF_domain"/>
</dbReference>
<gene>
    <name evidence="2" type="ORF">D7V64_11570</name>
</gene>
<dbReference type="PROSITE" id="PS50925">
    <property type="entry name" value="BLUF"/>
    <property type="match status" value="1"/>
</dbReference>
<sequence>MKQLCYASCSASSPVTLLEDLRNILSEARDFNHRHAVTGVLYYADGHFFQCLEGNELILELLVEKLSKDSRHREIMIYGFKSIDQAHFADWSMKYVSRSSHALQYLNEQGQEKFRPFALNADQVEAFLVHLYDAQPDEAA</sequence>
<dbReference type="Gene3D" id="3.30.70.100">
    <property type="match status" value="1"/>
</dbReference>
<dbReference type="EMBL" id="RAXZ01000016">
    <property type="protein sequence ID" value="RKG51138.1"/>
    <property type="molecule type" value="Genomic_DNA"/>
</dbReference>
<dbReference type="Proteomes" id="UP000281084">
    <property type="component" value="Unassembled WGS sequence"/>
</dbReference>
<dbReference type="RefSeq" id="WP_120367778.1">
    <property type="nucleotide sequence ID" value="NZ_RAXZ01000016.1"/>
</dbReference>
<organism evidence="2 3">
    <name type="scientific">Acinetobacter cumulans</name>
    <dbReference type="NCBI Taxonomy" id="2136182"/>
    <lineage>
        <taxon>Bacteria</taxon>
        <taxon>Pseudomonadati</taxon>
        <taxon>Pseudomonadota</taxon>
        <taxon>Gammaproteobacteria</taxon>
        <taxon>Moraxellales</taxon>
        <taxon>Moraxellaceae</taxon>
        <taxon>Acinetobacter</taxon>
    </lineage>
</organism>
<protein>
    <submittedName>
        <fullName evidence="2">BLUF domain-containing protein</fullName>
    </submittedName>
</protein>